<keyword evidence="2" id="KW-1185">Reference proteome</keyword>
<gene>
    <name evidence="1" type="ORF">HGRIS_014763</name>
</gene>
<sequence>MNRRIGIENIQGIGGGGMVTEESQRNLDIAEDLCKKRRPNDAVPYLEKALRDPNNTDALIQAAFLAPTMAAGLEPLIVAEKRGRALLQRKLSPDCFEDGSDQCGRFWEIVKTRPYMRVLQALVRFYFETGRYTDCSNTIIEMLRLCPGDNLAQRTWLGSLLLLINRPADALFFSQIWLTGSARGGAIPTRGGTAFPSTPPEKKLFDSEEERGADMMDGTHLYTMALAAFKLWGDSAEACQFLSMAARANPHILIRILGKVTRPTSLNGQPRQMNGPEEAHDYLWLAQDLWEEPDVWVWANSTDAAKASVLKTCSGCGVKEASATQFKRCSACRKVLFAFIFSGT</sequence>
<name>A0ABR3IQP8_9AGAR</name>
<reference evidence="2" key="1">
    <citation type="submission" date="2024-06" db="EMBL/GenBank/DDBJ databases">
        <title>Multi-omics analyses provide insights into the biosynthesis of the anticancer antibiotic pleurotin in Hohenbuehelia grisea.</title>
        <authorList>
            <person name="Weaver J.A."/>
            <person name="Alberti F."/>
        </authorList>
    </citation>
    <scope>NUCLEOTIDE SEQUENCE [LARGE SCALE GENOMIC DNA]</scope>
    <source>
        <strain evidence="2">T-177</strain>
    </source>
</reference>
<dbReference type="EMBL" id="JASNQZ010000017">
    <property type="protein sequence ID" value="KAL0945608.1"/>
    <property type="molecule type" value="Genomic_DNA"/>
</dbReference>
<protein>
    <submittedName>
        <fullName evidence="1">Uncharacterized protein</fullName>
    </submittedName>
</protein>
<proteinExistence type="predicted"/>
<dbReference type="Proteomes" id="UP001556367">
    <property type="component" value="Unassembled WGS sequence"/>
</dbReference>
<accession>A0ABR3IQP8</accession>
<organism evidence="1 2">
    <name type="scientific">Hohenbuehelia grisea</name>
    <dbReference type="NCBI Taxonomy" id="104357"/>
    <lineage>
        <taxon>Eukaryota</taxon>
        <taxon>Fungi</taxon>
        <taxon>Dikarya</taxon>
        <taxon>Basidiomycota</taxon>
        <taxon>Agaricomycotina</taxon>
        <taxon>Agaricomycetes</taxon>
        <taxon>Agaricomycetidae</taxon>
        <taxon>Agaricales</taxon>
        <taxon>Pleurotineae</taxon>
        <taxon>Pleurotaceae</taxon>
        <taxon>Hohenbuehelia</taxon>
    </lineage>
</organism>
<evidence type="ECO:0000313" key="1">
    <source>
        <dbReference type="EMBL" id="KAL0945608.1"/>
    </source>
</evidence>
<evidence type="ECO:0000313" key="2">
    <source>
        <dbReference type="Proteomes" id="UP001556367"/>
    </source>
</evidence>
<comment type="caution">
    <text evidence="1">The sequence shown here is derived from an EMBL/GenBank/DDBJ whole genome shotgun (WGS) entry which is preliminary data.</text>
</comment>